<comment type="caution">
    <text evidence="2">The sequence shown here is derived from an EMBL/GenBank/DDBJ whole genome shotgun (WGS) entry which is preliminary data.</text>
</comment>
<reference evidence="2" key="1">
    <citation type="submission" date="2020-10" db="EMBL/GenBank/DDBJ databases">
        <authorList>
            <person name="Gilroy R."/>
        </authorList>
    </citation>
    <scope>NUCLEOTIDE SEQUENCE</scope>
    <source>
        <strain evidence="2">B3-2255</strain>
    </source>
</reference>
<organism evidence="2 3">
    <name type="scientific">Candidatus Merdivivens faecigallinarum</name>
    <dbReference type="NCBI Taxonomy" id="2840871"/>
    <lineage>
        <taxon>Bacteria</taxon>
        <taxon>Pseudomonadati</taxon>
        <taxon>Bacteroidota</taxon>
        <taxon>Bacteroidia</taxon>
        <taxon>Bacteroidales</taxon>
        <taxon>Muribaculaceae</taxon>
        <taxon>Muribaculaceae incertae sedis</taxon>
        <taxon>Candidatus Merdivivens</taxon>
    </lineage>
</organism>
<keyword evidence="1" id="KW-0732">Signal</keyword>
<protein>
    <recommendedName>
        <fullName evidence="4">Lipoprotein</fullName>
    </recommendedName>
</protein>
<accession>A0A9D9IY21</accession>
<sequence>MKLKLNKALPAIVVLLFSAVSCIEMDPGTGYDLIPEDQLLKTRQKTIDLPVSLKMADSIATTSGTSIVFGSINSERTGTSKYGCATTLVPIPDSSVIDVGSNRRIKEFYLALELRRTECMDESSKHILQNVYVYRMLKDFDSTTVYNCSMTDDYYDRSNPISLPGITYNGGDTLNILLSHEYAAEILDILADDPAIVDTLSDFNKILHGIYIETGEPLAGINEGRVNNFKIQSYGRIRYTADFGERKDIDTSVLFGTGITSNSVSTYFALNTSSLGSKGFETESATESILVEGNSGIKPVISSTDITEAVKGIASEEGVTTDRIMISRASIIMPYEFPADYTELDELYPSILSPSIKLHTEDGRVLYTCISDVNISDEDPGNINRSLGQYSPDITHYLQRLLKKETDELSEDDDIWLIPTTDEADSNDEDTSDDSESSYYYNYYNPYYYYDPYGYGYGYGYGGYYDYYGYNPYGYYGNSYYGTSDESSSETITLDNVSYFSAVLNGTEAERRPRLVITYIILPEEK</sequence>
<feature type="signal peptide" evidence="1">
    <location>
        <begin position="1"/>
        <end position="23"/>
    </location>
</feature>
<dbReference type="PROSITE" id="PS51257">
    <property type="entry name" value="PROKAR_LIPOPROTEIN"/>
    <property type="match status" value="1"/>
</dbReference>
<gene>
    <name evidence="2" type="ORF">IAC87_00775</name>
</gene>
<evidence type="ECO:0008006" key="4">
    <source>
        <dbReference type="Google" id="ProtNLM"/>
    </source>
</evidence>
<evidence type="ECO:0000313" key="2">
    <source>
        <dbReference type="EMBL" id="MBO8481064.1"/>
    </source>
</evidence>
<dbReference type="EMBL" id="JADILY010000014">
    <property type="protein sequence ID" value="MBO8481064.1"/>
    <property type="molecule type" value="Genomic_DNA"/>
</dbReference>
<evidence type="ECO:0000313" key="3">
    <source>
        <dbReference type="Proteomes" id="UP000823772"/>
    </source>
</evidence>
<name>A0A9D9IY21_9BACT</name>
<feature type="chain" id="PRO_5038383993" description="Lipoprotein" evidence="1">
    <location>
        <begin position="24"/>
        <end position="526"/>
    </location>
</feature>
<evidence type="ECO:0000256" key="1">
    <source>
        <dbReference type="SAM" id="SignalP"/>
    </source>
</evidence>
<proteinExistence type="predicted"/>
<dbReference type="AlphaFoldDB" id="A0A9D9IY21"/>
<dbReference type="Proteomes" id="UP000823772">
    <property type="component" value="Unassembled WGS sequence"/>
</dbReference>
<reference evidence="2" key="2">
    <citation type="journal article" date="2021" name="PeerJ">
        <title>Extensive microbial diversity within the chicken gut microbiome revealed by metagenomics and culture.</title>
        <authorList>
            <person name="Gilroy R."/>
            <person name="Ravi A."/>
            <person name="Getino M."/>
            <person name="Pursley I."/>
            <person name="Horton D.L."/>
            <person name="Alikhan N.F."/>
            <person name="Baker D."/>
            <person name="Gharbi K."/>
            <person name="Hall N."/>
            <person name="Watson M."/>
            <person name="Adriaenssens E.M."/>
            <person name="Foster-Nyarko E."/>
            <person name="Jarju S."/>
            <person name="Secka A."/>
            <person name="Antonio M."/>
            <person name="Oren A."/>
            <person name="Chaudhuri R.R."/>
            <person name="La Ragione R."/>
            <person name="Hildebrand F."/>
            <person name="Pallen M.J."/>
        </authorList>
    </citation>
    <scope>NUCLEOTIDE SEQUENCE</scope>
    <source>
        <strain evidence="2">B3-2255</strain>
    </source>
</reference>